<comment type="catalytic activity">
    <reaction evidence="7">
        <text>diphosphate + H2O = 2 phosphate + H(+)</text>
        <dbReference type="Rhea" id="RHEA:24576"/>
        <dbReference type="ChEBI" id="CHEBI:15377"/>
        <dbReference type="ChEBI" id="CHEBI:15378"/>
        <dbReference type="ChEBI" id="CHEBI:33019"/>
        <dbReference type="ChEBI" id="CHEBI:43474"/>
        <dbReference type="EC" id="3.6.1.1"/>
    </reaction>
</comment>
<dbReference type="GO" id="GO:0046872">
    <property type="term" value="F:metal ion binding"/>
    <property type="evidence" value="ECO:0007669"/>
    <property type="project" value="UniProtKB-KW"/>
</dbReference>
<accession>A0AA86QJX5</accession>
<dbReference type="AlphaFoldDB" id="A0AA86QJX5"/>
<gene>
    <name evidence="9" type="ORF">HINF_LOCUS45417</name>
    <name evidence="10" type="ORF">HINF_LOCUS68242</name>
</gene>
<keyword evidence="11" id="KW-1185">Reference proteome</keyword>
<keyword evidence="5" id="KW-0464">Manganese</keyword>
<comment type="cofactor">
    <cofactor evidence="1">
        <name>Mn(2+)</name>
        <dbReference type="ChEBI" id="CHEBI:29035"/>
    </cofactor>
</comment>
<proteinExistence type="predicted"/>
<dbReference type="Pfam" id="PF02833">
    <property type="entry name" value="DHHA2"/>
    <property type="match status" value="1"/>
</dbReference>
<evidence type="ECO:0000256" key="7">
    <source>
        <dbReference type="ARBA" id="ARBA00047820"/>
    </source>
</evidence>
<dbReference type="EMBL" id="CATOUU010000894">
    <property type="protein sequence ID" value="CAI9957772.1"/>
    <property type="molecule type" value="Genomic_DNA"/>
</dbReference>
<dbReference type="InterPro" id="IPR000644">
    <property type="entry name" value="CBS_dom"/>
</dbReference>
<dbReference type="SUPFAM" id="SSF54631">
    <property type="entry name" value="CBS-domain pair"/>
    <property type="match status" value="1"/>
</dbReference>
<organism evidence="9">
    <name type="scientific">Hexamita inflata</name>
    <dbReference type="NCBI Taxonomy" id="28002"/>
    <lineage>
        <taxon>Eukaryota</taxon>
        <taxon>Metamonada</taxon>
        <taxon>Diplomonadida</taxon>
        <taxon>Hexamitidae</taxon>
        <taxon>Hexamitinae</taxon>
        <taxon>Hexamita</taxon>
    </lineage>
</organism>
<dbReference type="SMART" id="SM01131">
    <property type="entry name" value="DHHA2"/>
    <property type="match status" value="1"/>
</dbReference>
<reference evidence="9" key="1">
    <citation type="submission" date="2023-06" db="EMBL/GenBank/DDBJ databases">
        <authorList>
            <person name="Kurt Z."/>
        </authorList>
    </citation>
    <scope>NUCLEOTIDE SEQUENCE</scope>
</reference>
<evidence type="ECO:0000259" key="8">
    <source>
        <dbReference type="SMART" id="SM01131"/>
    </source>
</evidence>
<reference evidence="10 11" key="2">
    <citation type="submission" date="2024-07" db="EMBL/GenBank/DDBJ databases">
        <authorList>
            <person name="Akdeniz Z."/>
        </authorList>
    </citation>
    <scope>NUCLEOTIDE SEQUENCE [LARGE SCALE GENOMIC DNA]</scope>
</reference>
<dbReference type="PANTHER" id="PTHR12112:SF22">
    <property type="entry name" value="MANGANESE-DEPENDENT INORGANIC PYROPHOSPHATASE-RELATED"/>
    <property type="match status" value="1"/>
</dbReference>
<evidence type="ECO:0000256" key="3">
    <source>
        <dbReference type="ARBA" id="ARBA00022723"/>
    </source>
</evidence>
<dbReference type="PANTHER" id="PTHR12112">
    <property type="entry name" value="BNIP - RELATED"/>
    <property type="match status" value="1"/>
</dbReference>
<protein>
    <recommendedName>
        <fullName evidence="2">inorganic diphosphatase</fullName>
        <ecNumber evidence="2">3.6.1.1</ecNumber>
    </recommendedName>
    <alternativeName>
        <fullName evidence="6">Pyrophosphate phospho-hydrolase</fullName>
    </alternativeName>
</protein>
<dbReference type="SUPFAM" id="SSF64182">
    <property type="entry name" value="DHH phosphoesterases"/>
    <property type="match status" value="1"/>
</dbReference>
<dbReference type="Pfam" id="PF00571">
    <property type="entry name" value="CBS"/>
    <property type="match status" value="1"/>
</dbReference>
<evidence type="ECO:0000256" key="5">
    <source>
        <dbReference type="ARBA" id="ARBA00023211"/>
    </source>
</evidence>
<dbReference type="Proteomes" id="UP001642409">
    <property type="component" value="Unassembled WGS sequence"/>
</dbReference>
<dbReference type="EMBL" id="CAXDID020000482">
    <property type="protein sequence ID" value="CAL6096048.1"/>
    <property type="molecule type" value="Genomic_DNA"/>
</dbReference>
<name>A0AA86QJX5_9EUKA</name>
<evidence type="ECO:0000313" key="11">
    <source>
        <dbReference type="Proteomes" id="UP001642409"/>
    </source>
</evidence>
<comment type="caution">
    <text evidence="9">The sequence shown here is derived from an EMBL/GenBank/DDBJ whole genome shotgun (WGS) entry which is preliminary data.</text>
</comment>
<evidence type="ECO:0000256" key="4">
    <source>
        <dbReference type="ARBA" id="ARBA00022801"/>
    </source>
</evidence>
<evidence type="ECO:0000256" key="6">
    <source>
        <dbReference type="ARBA" id="ARBA00032535"/>
    </source>
</evidence>
<dbReference type="InterPro" id="IPR046342">
    <property type="entry name" value="CBS_dom_sf"/>
</dbReference>
<dbReference type="InterPro" id="IPR038222">
    <property type="entry name" value="DHHA2_dom_sf"/>
</dbReference>
<evidence type="ECO:0000256" key="2">
    <source>
        <dbReference type="ARBA" id="ARBA00012146"/>
    </source>
</evidence>
<dbReference type="GO" id="GO:0005737">
    <property type="term" value="C:cytoplasm"/>
    <property type="evidence" value="ECO:0007669"/>
    <property type="project" value="InterPro"/>
</dbReference>
<keyword evidence="4" id="KW-0378">Hydrolase</keyword>
<dbReference type="InterPro" id="IPR004097">
    <property type="entry name" value="DHHA2"/>
</dbReference>
<dbReference type="Pfam" id="PF01368">
    <property type="entry name" value="DHH"/>
    <property type="match status" value="1"/>
</dbReference>
<evidence type="ECO:0000313" key="9">
    <source>
        <dbReference type="EMBL" id="CAI9957772.1"/>
    </source>
</evidence>
<dbReference type="EC" id="3.6.1.1" evidence="2"/>
<evidence type="ECO:0000313" key="10">
    <source>
        <dbReference type="EMBL" id="CAL6096048.1"/>
    </source>
</evidence>
<dbReference type="GO" id="GO:0004427">
    <property type="term" value="F:inorganic diphosphate phosphatase activity"/>
    <property type="evidence" value="ECO:0007669"/>
    <property type="project" value="UniProtKB-EC"/>
</dbReference>
<evidence type="ECO:0000256" key="1">
    <source>
        <dbReference type="ARBA" id="ARBA00001936"/>
    </source>
</evidence>
<dbReference type="Gene3D" id="3.90.1640.10">
    <property type="entry name" value="inorganic pyrophosphatase (n-terminal core)"/>
    <property type="match status" value="2"/>
</dbReference>
<sequence length="613" mass="68587">MPAQITYVSGHKNPDTDSCCSAICYSRFLKACHPKRNIIPMTAGPIMEQTRFILNKFGVTPPDVISDISPKAKHVPQTGRDVLNINQPVSQALEIYNQKQQLDFACIDDENNYVGMLQINDLITSILRPVNETDLTQISCTINSLIKTLGAQIVHNSQNLNEINQYRLVIPTMDIEGFKLISDTWDAERWSQSLFIMGYNPEITSYIIQNNGGMIILTRSAEQITRIKAMQKNHQPMDRVSSHQAINEMVHHEVESPEPTSVILQHVQTHNETDPLYNIIKEAPEHTTIMCTNFCVAAATVLSKQATPVKLLCKSDKVHQVKDNTPLRDIKERFLAHKQVHALAVVDQQGKYLNLLKRFDIEDVNLIDLVLVDHNELGQQPTGSQAIGVSIIEIVDHHKIAIDDQQKVQKMTVKPVGCTCTIIFELFKQKGVQLDKQTASLLMSAILTDTLILKSPTATKTDAETLKLLQDLTGIDYLQLGAEIFSSVQGFSSMDKKKVVKQDYKVFEAKQGRYGVSQVEVSSHSQISDDVINELLQILKEMSTNEGLFLTCCLVTDVQLNSSILITNGPASFADVVGYGLWKNKKCCYDLPGVVSRKKQLMPHLINVLSLLE</sequence>
<feature type="domain" description="DHHA2" evidence="8">
    <location>
        <begin position="481"/>
        <end position="609"/>
    </location>
</feature>
<keyword evidence="3" id="KW-0479">Metal-binding</keyword>
<dbReference type="InterPro" id="IPR038763">
    <property type="entry name" value="DHH_sf"/>
</dbReference>
<dbReference type="Gene3D" id="3.10.310.20">
    <property type="entry name" value="DHHA2 domain"/>
    <property type="match status" value="1"/>
</dbReference>
<dbReference type="InterPro" id="IPR001667">
    <property type="entry name" value="DDH_dom"/>
</dbReference>